<feature type="transmembrane region" description="Helical" evidence="1">
    <location>
        <begin position="239"/>
        <end position="257"/>
    </location>
</feature>
<accession>A0A7J3XYI9</accession>
<dbReference type="InterPro" id="IPR011701">
    <property type="entry name" value="MFS"/>
</dbReference>
<sequence>MVGRERFLHPAIGFLNTLAWGIYYSFTRRYLTEDLAAGSVVVLLAGLEWGMSMASLLSGLVEKYIGSRRQILIGVSSGVPIILSGFLRDPYAFSLTISISSLLWSISWPAVLSMVFTGVAGWYGRAYSNFAIITGVGFGIGAVSAGFIYGLGGPFLVLIVIALILSSVFALSWLILPYRSTVNSVKEFRLKLGDKSLLMFLISLTLIVFARETFFAVGSVKLNRVVDSLYPGMDPGMKYLVYGLVYGLIGSLISPFARLLSGYLVDKYGALNIYAAAVASYLLTYWGFTLTNGLAAVILWQIPVYPFLDTSVYAYVAGRTGEEGRTQGFGNIMFFTSLGGLMLIPAQPILASNPAGTGVAVTASSLGSLLVLSLGVKRGEKSVRLVERARAGI</sequence>
<reference evidence="2" key="1">
    <citation type="journal article" date="2020" name="mSystems">
        <title>Genome- and Community-Level Interaction Insights into Carbon Utilization and Element Cycling Functions of Hydrothermarchaeota in Hydrothermal Sediment.</title>
        <authorList>
            <person name="Zhou Z."/>
            <person name="Liu Y."/>
            <person name="Xu W."/>
            <person name="Pan J."/>
            <person name="Luo Z.H."/>
            <person name="Li M."/>
        </authorList>
    </citation>
    <scope>NUCLEOTIDE SEQUENCE [LARGE SCALE GENOMIC DNA]</scope>
    <source>
        <strain evidence="2">SpSt-110</strain>
    </source>
</reference>
<organism evidence="2">
    <name type="scientific">Thermogladius calderae</name>
    <dbReference type="NCBI Taxonomy" id="1200300"/>
    <lineage>
        <taxon>Archaea</taxon>
        <taxon>Thermoproteota</taxon>
        <taxon>Thermoprotei</taxon>
        <taxon>Desulfurococcales</taxon>
        <taxon>Desulfurococcaceae</taxon>
        <taxon>Thermogladius</taxon>
    </lineage>
</organism>
<keyword evidence="1" id="KW-1133">Transmembrane helix</keyword>
<gene>
    <name evidence="2" type="ORF">ENM60_03385</name>
</gene>
<feature type="transmembrane region" description="Helical" evidence="1">
    <location>
        <begin position="328"/>
        <end position="349"/>
    </location>
</feature>
<dbReference type="Gene3D" id="1.20.1250.20">
    <property type="entry name" value="MFS general substrate transporter like domains"/>
    <property type="match status" value="1"/>
</dbReference>
<name>A0A7J3XYI9_9CREN</name>
<feature type="transmembrane region" description="Helical" evidence="1">
    <location>
        <begin position="38"/>
        <end position="59"/>
    </location>
</feature>
<feature type="transmembrane region" description="Helical" evidence="1">
    <location>
        <begin position="71"/>
        <end position="87"/>
    </location>
</feature>
<dbReference type="GO" id="GO:0022857">
    <property type="term" value="F:transmembrane transporter activity"/>
    <property type="evidence" value="ECO:0007669"/>
    <property type="project" value="InterPro"/>
</dbReference>
<dbReference type="AlphaFoldDB" id="A0A7J3XYI9"/>
<proteinExistence type="predicted"/>
<evidence type="ECO:0000313" key="2">
    <source>
        <dbReference type="EMBL" id="HHP67818.1"/>
    </source>
</evidence>
<dbReference type="Pfam" id="PF07690">
    <property type="entry name" value="MFS_1"/>
    <property type="match status" value="1"/>
</dbReference>
<dbReference type="InterPro" id="IPR036259">
    <property type="entry name" value="MFS_trans_sf"/>
</dbReference>
<comment type="caution">
    <text evidence="2">The sequence shown here is derived from an EMBL/GenBank/DDBJ whole genome shotgun (WGS) entry which is preliminary data.</text>
</comment>
<feature type="transmembrane region" description="Helical" evidence="1">
    <location>
        <begin position="130"/>
        <end position="149"/>
    </location>
</feature>
<dbReference type="SUPFAM" id="SSF103473">
    <property type="entry name" value="MFS general substrate transporter"/>
    <property type="match status" value="1"/>
</dbReference>
<feature type="transmembrane region" description="Helical" evidence="1">
    <location>
        <begin position="99"/>
        <end position="123"/>
    </location>
</feature>
<keyword evidence="1" id="KW-0812">Transmembrane</keyword>
<feature type="transmembrane region" description="Helical" evidence="1">
    <location>
        <begin position="294"/>
        <end position="316"/>
    </location>
</feature>
<feature type="transmembrane region" description="Helical" evidence="1">
    <location>
        <begin position="197"/>
        <end position="219"/>
    </location>
</feature>
<evidence type="ECO:0000256" key="1">
    <source>
        <dbReference type="SAM" id="Phobius"/>
    </source>
</evidence>
<feature type="transmembrane region" description="Helical" evidence="1">
    <location>
        <begin position="7"/>
        <end position="26"/>
    </location>
</feature>
<feature type="transmembrane region" description="Helical" evidence="1">
    <location>
        <begin position="355"/>
        <end position="376"/>
    </location>
</feature>
<dbReference type="EMBL" id="DRYK01000045">
    <property type="protein sequence ID" value="HHP67818.1"/>
    <property type="molecule type" value="Genomic_DNA"/>
</dbReference>
<feature type="transmembrane region" description="Helical" evidence="1">
    <location>
        <begin position="155"/>
        <end position="176"/>
    </location>
</feature>
<keyword evidence="1" id="KW-0472">Membrane</keyword>
<feature type="transmembrane region" description="Helical" evidence="1">
    <location>
        <begin position="269"/>
        <end position="288"/>
    </location>
</feature>
<protein>
    <submittedName>
        <fullName evidence="2">MFS transporter</fullName>
    </submittedName>
</protein>